<feature type="coiled-coil region" evidence="1">
    <location>
        <begin position="61"/>
        <end position="113"/>
    </location>
</feature>
<accession>A0ABV2FQG5</accession>
<protein>
    <submittedName>
        <fullName evidence="2">Uncharacterized protein with von Willebrand factor type A (VWA) domain</fullName>
    </submittedName>
</protein>
<organism evidence="2 3">
    <name type="scientific">Bartonella japonica</name>
    <dbReference type="NCBI Taxonomy" id="357761"/>
    <lineage>
        <taxon>Bacteria</taxon>
        <taxon>Pseudomonadati</taxon>
        <taxon>Pseudomonadota</taxon>
        <taxon>Alphaproteobacteria</taxon>
        <taxon>Hyphomicrobiales</taxon>
        <taxon>Bartonellaceae</taxon>
        <taxon>Bartonella</taxon>
    </lineage>
</organism>
<keyword evidence="1" id="KW-0175">Coiled coil</keyword>
<evidence type="ECO:0000256" key="1">
    <source>
        <dbReference type="SAM" id="Coils"/>
    </source>
</evidence>
<sequence length="304" mass="35175">MEEKFTPEEQAVYDEHFANDHSVELFEPEQITEPEQVIDTFETNDNSVQMVDEQPQRSLDYEAIEQERQARQKAEQSAEEARELAVEIAQNYAEMQEELARHAEANIPTLEEDPKAHIAWLSHKVQEQQKLLNEFSYMKEQQKRISQEHYERQQLGAYFEEAKAQVQDKYPDLENITNYLYEIADNSLKAQTSLYPQWEDPAMRQEQIGAELRQICQQCRKAGLNPIEVLVQKAKAFGYTEAPIKNEVETLQERNTAARTLAARGGQVPTGGVDIRTLSSMPEAELAAWVENNKEKFEHIMSRV</sequence>
<evidence type="ECO:0000313" key="2">
    <source>
        <dbReference type="EMBL" id="MET3560773.1"/>
    </source>
</evidence>
<name>A0ABV2FQG5_9HYPH</name>
<gene>
    <name evidence="2" type="ORF">ABID39_001484</name>
</gene>
<keyword evidence="3" id="KW-1185">Reference proteome</keyword>
<dbReference type="Proteomes" id="UP001549112">
    <property type="component" value="Unassembled WGS sequence"/>
</dbReference>
<dbReference type="EMBL" id="JBEPLT010000022">
    <property type="protein sequence ID" value="MET3560773.1"/>
    <property type="molecule type" value="Genomic_DNA"/>
</dbReference>
<reference evidence="2 3" key="1">
    <citation type="submission" date="2024-06" db="EMBL/GenBank/DDBJ databases">
        <title>Genomic Encyclopedia of Type Strains, Phase IV (KMG-IV): sequencing the most valuable type-strain genomes for metagenomic binning, comparative biology and taxonomic classification.</title>
        <authorList>
            <person name="Goeker M."/>
        </authorList>
    </citation>
    <scope>NUCLEOTIDE SEQUENCE [LARGE SCALE GENOMIC DNA]</scope>
    <source>
        <strain evidence="2 3">DSM 23650</strain>
    </source>
</reference>
<dbReference type="RefSeq" id="WP_354187408.1">
    <property type="nucleotide sequence ID" value="NZ_JBEPLT010000022.1"/>
</dbReference>
<proteinExistence type="predicted"/>
<evidence type="ECO:0000313" key="3">
    <source>
        <dbReference type="Proteomes" id="UP001549112"/>
    </source>
</evidence>
<comment type="caution">
    <text evidence="2">The sequence shown here is derived from an EMBL/GenBank/DDBJ whole genome shotgun (WGS) entry which is preliminary data.</text>
</comment>